<evidence type="ECO:0000256" key="2">
    <source>
        <dbReference type="ARBA" id="ARBA00023043"/>
    </source>
</evidence>
<dbReference type="InterPro" id="IPR036770">
    <property type="entry name" value="Ankyrin_rpt-contain_sf"/>
</dbReference>
<dbReference type="SMART" id="SM00248">
    <property type="entry name" value="ANK"/>
    <property type="match status" value="2"/>
</dbReference>
<dbReference type="InterPro" id="IPR002110">
    <property type="entry name" value="Ankyrin_rpt"/>
</dbReference>
<dbReference type="PROSITE" id="PS50088">
    <property type="entry name" value="ANK_REPEAT"/>
    <property type="match status" value="1"/>
</dbReference>
<dbReference type="Pfam" id="PF12796">
    <property type="entry name" value="Ank_2"/>
    <property type="match status" value="1"/>
</dbReference>
<name>A0A0K2UJJ7_LEPSM</name>
<evidence type="ECO:0000256" key="1">
    <source>
        <dbReference type="ARBA" id="ARBA00022737"/>
    </source>
</evidence>
<dbReference type="PROSITE" id="PS50297">
    <property type="entry name" value="ANK_REP_REGION"/>
    <property type="match status" value="1"/>
</dbReference>
<keyword evidence="2 3" id="KW-0040">ANK repeat</keyword>
<keyword evidence="1" id="KW-0677">Repeat</keyword>
<gene>
    <name evidence="4" type="primary">RNASEL</name>
</gene>
<dbReference type="PANTHER" id="PTHR24134">
    <property type="entry name" value="ANKYRIN REPEAT-CONTAINING PROTEIN DDB_G0279043"/>
    <property type="match status" value="1"/>
</dbReference>
<dbReference type="SUPFAM" id="SSF48403">
    <property type="entry name" value="Ankyrin repeat"/>
    <property type="match status" value="1"/>
</dbReference>
<protein>
    <submittedName>
        <fullName evidence="4">Ribonuclease L (2',5'oligoisoadenylate synthetasedependent) [Tupaia chinensis]</fullName>
    </submittedName>
</protein>
<accession>A0A0K2UJJ7</accession>
<proteinExistence type="predicted"/>
<evidence type="ECO:0000313" key="4">
    <source>
        <dbReference type="EMBL" id="CDW38132.1"/>
    </source>
</evidence>
<reference evidence="4" key="1">
    <citation type="submission" date="2014-05" db="EMBL/GenBank/DDBJ databases">
        <authorList>
            <person name="Chronopoulou M."/>
        </authorList>
    </citation>
    <scope>NUCLEOTIDE SEQUENCE</scope>
    <source>
        <tissue evidence="4">Whole organism</tissue>
    </source>
</reference>
<dbReference type="EMBL" id="HACA01020771">
    <property type="protein sequence ID" value="CDW38132.1"/>
    <property type="molecule type" value="Transcribed_RNA"/>
</dbReference>
<evidence type="ECO:0000256" key="3">
    <source>
        <dbReference type="PROSITE-ProRule" id="PRU00023"/>
    </source>
</evidence>
<dbReference type="PANTHER" id="PTHR24134:SF9">
    <property type="entry name" value="ANKYRIN REPEAT AND SOCS BOX PROTEIN 8"/>
    <property type="match status" value="1"/>
</dbReference>
<feature type="repeat" description="ANK" evidence="3">
    <location>
        <begin position="114"/>
        <end position="146"/>
    </location>
</feature>
<sequence>MLNNNSSSTGNSSGNNANNRTDKNLDMVIFAIACNNLDLLNRELRKIKYKNRSQWICHHHCLPNFHYINGGPSVEHCPLLEAVSRKNIPIIEKLLNLGFDVNAVQVYKGLRDFETRTGLHVAVILNYKDVSQYLVEHGADPNRRTKFGDEYLTPYQVSVKLGNFQISKILNAKFNFDEVEVNYSDYMKIIEKALREGNPDKLRDLRELSAKFKNENTTVWFWEPSGDESEMRPPFVKINHACPMIDDFFWCILILELKIRVNNLILNRRKGAYFYLLHYLAKVFVNYDHVSHPFQTLLDLGADPCSLDDKGLTPSQIILRYNRSAITAGYCVLKDYEDEQNRLKLSYFCKRVIRYRIRCKYYGTEQTNRAIQRLNIPQTLIDYLKSPPKSTYNLRQINDQTWSIVYHNQESENIKSCSQKSFFEK</sequence>
<dbReference type="OrthoDB" id="424503at2759"/>
<organism evidence="4">
    <name type="scientific">Lepeophtheirus salmonis</name>
    <name type="common">Salmon louse</name>
    <name type="synonym">Caligus salmonis</name>
    <dbReference type="NCBI Taxonomy" id="72036"/>
    <lineage>
        <taxon>Eukaryota</taxon>
        <taxon>Metazoa</taxon>
        <taxon>Ecdysozoa</taxon>
        <taxon>Arthropoda</taxon>
        <taxon>Crustacea</taxon>
        <taxon>Multicrustacea</taxon>
        <taxon>Hexanauplia</taxon>
        <taxon>Copepoda</taxon>
        <taxon>Siphonostomatoida</taxon>
        <taxon>Caligidae</taxon>
        <taxon>Lepeophtheirus</taxon>
    </lineage>
</organism>
<dbReference type="Gene3D" id="1.25.40.20">
    <property type="entry name" value="Ankyrin repeat-containing domain"/>
    <property type="match status" value="1"/>
</dbReference>
<dbReference type="AlphaFoldDB" id="A0A0K2UJJ7"/>